<dbReference type="RefSeq" id="WP_282716719.1">
    <property type="nucleotide sequence ID" value="NZ_JASCRX010000010.1"/>
</dbReference>
<reference evidence="1 2" key="1">
    <citation type="submission" date="2023-04" db="EMBL/GenBank/DDBJ databases">
        <title>Two novel species of Flavobacterium.</title>
        <authorList>
            <person name="Liu Q."/>
            <person name="Xin Y.-H."/>
        </authorList>
    </citation>
    <scope>NUCLEOTIDE SEQUENCE [LARGE SCALE GENOMIC DNA]</scope>
    <source>
        <strain evidence="1 2">LB2P87</strain>
    </source>
</reference>
<name>A0AAW6TKS0_9FLAO</name>
<keyword evidence="2" id="KW-1185">Reference proteome</keyword>
<organism evidence="1 2">
    <name type="scientific">Flavobacterium yafengii</name>
    <dbReference type="NCBI Taxonomy" id="3041253"/>
    <lineage>
        <taxon>Bacteria</taxon>
        <taxon>Pseudomonadati</taxon>
        <taxon>Bacteroidota</taxon>
        <taxon>Flavobacteriia</taxon>
        <taxon>Flavobacteriales</taxon>
        <taxon>Flavobacteriaceae</taxon>
        <taxon>Flavobacterium</taxon>
    </lineage>
</organism>
<evidence type="ECO:0000313" key="1">
    <source>
        <dbReference type="EMBL" id="MDI5950202.1"/>
    </source>
</evidence>
<dbReference type="AlphaFoldDB" id="A0AAW6TKS0"/>
<dbReference type="Proteomes" id="UP001228643">
    <property type="component" value="Unassembled WGS sequence"/>
</dbReference>
<proteinExistence type="predicted"/>
<comment type="caution">
    <text evidence="1">The sequence shown here is derived from an EMBL/GenBank/DDBJ whole genome shotgun (WGS) entry which is preliminary data.</text>
</comment>
<accession>A0AAW6TKS0</accession>
<gene>
    <name evidence="1" type="ORF">QLS97_11140</name>
</gene>
<protein>
    <submittedName>
        <fullName evidence="1">Uncharacterized protein</fullName>
    </submittedName>
</protein>
<dbReference type="EMBL" id="JASCRY010000003">
    <property type="protein sequence ID" value="MDI5950202.1"/>
    <property type="molecule type" value="Genomic_DNA"/>
</dbReference>
<evidence type="ECO:0000313" key="2">
    <source>
        <dbReference type="Proteomes" id="UP001228643"/>
    </source>
</evidence>
<sequence>MNYIQSTSAFHVTWLSRLNPIYRILSDIQYVEDFFETGNIYLSSFKNFKKYEDEMQGDKTEGHNLVGGFDGKDSSQYVSYDGGVNAYVLCTTNSLKENVIKNFKGVGAIKIKDSVNFGKEIARKLSFVNTGIEGDCIYGDSKVQILENEQNKVFQNIDFKNPVSIKEELSQITLGVEMFMKHKKYEHQQEHRLLWFSEVQINSGIIIHCPEVIKYCDKIIF</sequence>